<evidence type="ECO:0000256" key="9">
    <source>
        <dbReference type="SAM" id="MobiDB-lite"/>
    </source>
</evidence>
<evidence type="ECO:0000256" key="3">
    <source>
        <dbReference type="ARBA" id="ARBA00023157"/>
    </source>
</evidence>
<feature type="compositionally biased region" description="Basic and acidic residues" evidence="9">
    <location>
        <begin position="960"/>
        <end position="971"/>
    </location>
</feature>
<dbReference type="SUPFAM" id="SSF55486">
    <property type="entry name" value="Metalloproteases ('zincins'), catalytic domain"/>
    <property type="match status" value="1"/>
</dbReference>
<dbReference type="STRING" id="6265.A0A0B2VQ28"/>
<feature type="chain" id="PRO_5002080281" description="Angiotensin-converting enzyme" evidence="10">
    <location>
        <begin position="24"/>
        <end position="996"/>
    </location>
</feature>
<feature type="disulfide bond" evidence="6">
    <location>
        <begin position="539"/>
        <end position="558"/>
    </location>
</feature>
<feature type="compositionally biased region" description="Pro residues" evidence="9">
    <location>
        <begin position="118"/>
        <end position="132"/>
    </location>
</feature>
<keyword evidence="8" id="KW-0862">Zinc</keyword>
<comment type="similarity">
    <text evidence="1 7 8">Belongs to the peptidase M2 family.</text>
</comment>
<evidence type="ECO:0000256" key="4">
    <source>
        <dbReference type="ARBA" id="ARBA00023180"/>
    </source>
</evidence>
<feature type="disulfide bond" evidence="6">
    <location>
        <begin position="728"/>
        <end position="738"/>
    </location>
</feature>
<dbReference type="PRINTS" id="PR00791">
    <property type="entry name" value="PEPDIPTASEA"/>
</dbReference>
<comment type="cofactor">
    <cofactor evidence="8">
        <name>Zn(2+)</name>
        <dbReference type="ChEBI" id="CHEBI:29105"/>
    </cofactor>
    <text evidence="8">Binds 1 zinc ion per subunit.</text>
</comment>
<evidence type="ECO:0000256" key="7">
    <source>
        <dbReference type="PROSITE-ProRule" id="PRU01355"/>
    </source>
</evidence>
<proteinExistence type="inferred from homology"/>
<comment type="caution">
    <text evidence="12">The sequence shown here is derived from an EMBL/GenBank/DDBJ whole genome shotgun (WGS) entry which is preliminary data.</text>
</comment>
<dbReference type="GO" id="GO:0008237">
    <property type="term" value="F:metallopeptidase activity"/>
    <property type="evidence" value="ECO:0007669"/>
    <property type="project" value="UniProtKB-KW"/>
</dbReference>
<dbReference type="PANTHER" id="PTHR10514:SF27">
    <property type="entry name" value="ANGIOTENSIN-CONVERTING ENZYME"/>
    <property type="match status" value="1"/>
</dbReference>
<keyword evidence="2 10" id="KW-0732">Signal</keyword>
<dbReference type="Proteomes" id="UP000031036">
    <property type="component" value="Unassembled WGS sequence"/>
</dbReference>
<dbReference type="PANTHER" id="PTHR10514">
    <property type="entry name" value="ANGIOTENSIN-CONVERTING ENZYME"/>
    <property type="match status" value="1"/>
</dbReference>
<dbReference type="GO" id="GO:0016020">
    <property type="term" value="C:membrane"/>
    <property type="evidence" value="ECO:0007669"/>
    <property type="project" value="InterPro"/>
</dbReference>
<protein>
    <recommendedName>
        <fullName evidence="8">Angiotensin-converting enzyme</fullName>
        <ecNumber evidence="8">3.4.-.-</ecNumber>
    </recommendedName>
</protein>
<accession>A0A0B2VQ28</accession>
<feature type="compositionally biased region" description="Polar residues" evidence="9">
    <location>
        <begin position="73"/>
        <end position="87"/>
    </location>
</feature>
<feature type="region of interest" description="Disordered" evidence="9">
    <location>
        <begin position="951"/>
        <end position="971"/>
    </location>
</feature>
<keyword evidence="8" id="KW-0482">Metalloprotease</keyword>
<dbReference type="EMBL" id="JPKZ01001180">
    <property type="protein sequence ID" value="KHN83537.1"/>
    <property type="molecule type" value="Genomic_DNA"/>
</dbReference>
<evidence type="ECO:0000256" key="8">
    <source>
        <dbReference type="RuleBase" id="RU361144"/>
    </source>
</evidence>
<dbReference type="GO" id="GO:0008241">
    <property type="term" value="F:peptidyl-dipeptidase activity"/>
    <property type="evidence" value="ECO:0007669"/>
    <property type="project" value="InterPro"/>
</dbReference>
<keyword evidence="4 8" id="KW-0325">Glycoprotein</keyword>
<dbReference type="CDD" id="cd06461">
    <property type="entry name" value="M2_ACE"/>
    <property type="match status" value="1"/>
</dbReference>
<dbReference type="Pfam" id="PF01401">
    <property type="entry name" value="Peptidase_M2"/>
    <property type="match status" value="1"/>
</dbReference>
<feature type="signal peptide" evidence="10">
    <location>
        <begin position="1"/>
        <end position="23"/>
    </location>
</feature>
<dbReference type="InterPro" id="IPR001548">
    <property type="entry name" value="Peptidase_M2"/>
</dbReference>
<comment type="caution">
    <text evidence="7">Lacks conserved residue(s) required for the propagation of feature annotation.</text>
</comment>
<evidence type="ECO:0000259" key="11">
    <source>
        <dbReference type="Pfam" id="PF01683"/>
    </source>
</evidence>
<feature type="compositionally biased region" description="Low complexity" evidence="9">
    <location>
        <begin position="45"/>
        <end position="57"/>
    </location>
</feature>
<dbReference type="InterPro" id="IPR006149">
    <property type="entry name" value="EB_dom"/>
</dbReference>
<feature type="disulfide bond" evidence="6 7">
    <location>
        <begin position="325"/>
        <end position="333"/>
    </location>
</feature>
<evidence type="ECO:0000313" key="13">
    <source>
        <dbReference type="Proteomes" id="UP000031036"/>
    </source>
</evidence>
<feature type="binding site" evidence="5">
    <location>
        <position position="399"/>
    </location>
    <ligand>
        <name>chloride</name>
        <dbReference type="ChEBI" id="CHEBI:17996"/>
        <label>1</label>
    </ligand>
</feature>
<evidence type="ECO:0000256" key="5">
    <source>
        <dbReference type="PIRSR" id="PIRSR601548-2"/>
    </source>
</evidence>
<dbReference type="OrthoDB" id="10029630at2759"/>
<evidence type="ECO:0000313" key="12">
    <source>
        <dbReference type="EMBL" id="KHN83537.1"/>
    </source>
</evidence>
<keyword evidence="8" id="KW-0645">Protease</keyword>
<organism evidence="12 13">
    <name type="scientific">Toxocara canis</name>
    <name type="common">Canine roundworm</name>
    <dbReference type="NCBI Taxonomy" id="6265"/>
    <lineage>
        <taxon>Eukaryota</taxon>
        <taxon>Metazoa</taxon>
        <taxon>Ecdysozoa</taxon>
        <taxon>Nematoda</taxon>
        <taxon>Chromadorea</taxon>
        <taxon>Rhabditida</taxon>
        <taxon>Spirurina</taxon>
        <taxon>Ascaridomorpha</taxon>
        <taxon>Ascaridoidea</taxon>
        <taxon>Toxocaridae</taxon>
        <taxon>Toxocara</taxon>
    </lineage>
</organism>
<sequence length="996" mass="111114">MRLTEPLRALIFGLLTIICFASADSTRNAAATQHQEAAHAESKQLPKQQSESESSLSPEEKADPKPEPPANVENPSNFDMSSQWSVTNRKEEIETTKELVPQSGPLSKPTEEPKPEPEPVPGSRGPPVPEPPSAAIDDEMEQISAEDYGDNKESAKPDEVDNDVIQQLVDRFLNTGSTDEEKEAKVNKAAQALVNSSAYWDMSSIQAERSIKDPAMAKKWMDGYSAEAQKVLYQVTTAGWSYVTSVSHLTKQIFDEAEEVLSEFVKSSSKQAKQFDMSSVDDPLLRKQFQMLSVDGMNALNDASRQEFSQIQSKINKMIAEAGICEMDKPPPCLLKHADIPSVLARKNNAENAQYIWMGWRSAIAPQLAPLYERLMQLTNQGATLNGFSDGGSMWRSPYELSIESSTPKRNMVEELNRLFSQILPFYKQLHAYVRRQLAGIFGIANTPQLTKDGPIPAHLLKTISADNWAALYHETKPFESDETRTEQVLEHLHKLNYTAKGMFVQAYKYFKQLGFGKLPKSLWTKSVFSRTWSKDMVCNPPVAYDMRDGNDYRIKACAQLGDSDFKMAHRLIAQVYYEYFYREQPLPFREAANPSTLTAIINVFSLLASNIDYLKSLQLLPANANDSHAARVNELYLQALEEVVKLPFDLVVDNWRFNIFEGRTNKDTWNDDWWRLSEHYQGVKPPVPRTATDFDAIATPAIAQMHFPAMRHFIGYIMQFQFLKALCQNKTNLSEGCRLQKSSVENVKKVMMLGSSINWVDALKMITGSDQLDARPLLEYYEPLISWLGNANERVQVTVGWEGAGVPFTDGPTQPWAGRDDDGGVRGIEELNGEGDWLNVRCGDDEQDLGDPSEASSEVPVPRTNASDANLQHVLSEDQVAFPGGDCSKGQECLLDSTCKSGMCECNEGLYTLKIGNTHNCVPGNPADAGFGDGHGGLVIGLFPEEKISTLEPSGEPEPSAKPELEPKAKSAERHALSSRLFITSLWVLTWTLFD</sequence>
<evidence type="ECO:0000256" key="6">
    <source>
        <dbReference type="PIRSR" id="PIRSR601548-4"/>
    </source>
</evidence>
<dbReference type="PROSITE" id="PS52011">
    <property type="entry name" value="PEPTIDASE_M2"/>
    <property type="match status" value="1"/>
</dbReference>
<dbReference type="AlphaFoldDB" id="A0A0B2VQ28"/>
<feature type="compositionally biased region" description="Basic and acidic residues" evidence="9">
    <location>
        <begin position="88"/>
        <end position="97"/>
    </location>
</feature>
<name>A0A0B2VQ28_TOXCA</name>
<evidence type="ECO:0000256" key="10">
    <source>
        <dbReference type="SAM" id="SignalP"/>
    </source>
</evidence>
<keyword evidence="8" id="KW-0479">Metal-binding</keyword>
<gene>
    <name evidence="12" type="primary">acn-1</name>
    <name evidence="12" type="ORF">Tcan_10651</name>
</gene>
<feature type="region of interest" description="Disordered" evidence="9">
    <location>
        <begin position="30"/>
        <end position="135"/>
    </location>
</feature>
<feature type="region of interest" description="Disordered" evidence="9">
    <location>
        <begin position="844"/>
        <end position="865"/>
    </location>
</feature>
<dbReference type="Pfam" id="PF01683">
    <property type="entry name" value="EB"/>
    <property type="match status" value="1"/>
</dbReference>
<keyword evidence="8" id="KW-0121">Carboxypeptidase</keyword>
<evidence type="ECO:0000256" key="2">
    <source>
        <dbReference type="ARBA" id="ARBA00022729"/>
    </source>
</evidence>
<keyword evidence="3 6" id="KW-1015">Disulfide bond</keyword>
<reference evidence="12 13" key="1">
    <citation type="submission" date="2014-11" db="EMBL/GenBank/DDBJ databases">
        <title>Genetic blueprint of the zoonotic pathogen Toxocara canis.</title>
        <authorList>
            <person name="Zhu X.-Q."/>
            <person name="Korhonen P.K."/>
            <person name="Cai H."/>
            <person name="Young N.D."/>
            <person name="Nejsum P."/>
            <person name="von Samson-Himmelstjerna G."/>
            <person name="Boag P.R."/>
            <person name="Tan P."/>
            <person name="Li Q."/>
            <person name="Min J."/>
            <person name="Yang Y."/>
            <person name="Wang X."/>
            <person name="Fang X."/>
            <person name="Hall R.S."/>
            <person name="Hofmann A."/>
            <person name="Sternberg P.W."/>
            <person name="Jex A.R."/>
            <person name="Gasser R.B."/>
        </authorList>
    </citation>
    <scope>NUCLEOTIDE SEQUENCE [LARGE SCALE GENOMIC DNA]</scope>
    <source>
        <strain evidence="12">PN_DK_2014</strain>
    </source>
</reference>
<keyword evidence="13" id="KW-1185">Reference proteome</keyword>
<dbReference type="GO" id="GO:0006508">
    <property type="term" value="P:proteolysis"/>
    <property type="evidence" value="ECO:0007669"/>
    <property type="project" value="UniProtKB-KW"/>
</dbReference>
<keyword evidence="8" id="KW-0378">Hydrolase</keyword>
<dbReference type="EC" id="3.4.-.-" evidence="8"/>
<feature type="domain" description="EB" evidence="11">
    <location>
        <begin position="881"/>
        <end position="912"/>
    </location>
</feature>
<dbReference type="GO" id="GO:0046872">
    <property type="term" value="F:metal ion binding"/>
    <property type="evidence" value="ECO:0007669"/>
    <property type="project" value="UniProtKB-KW"/>
</dbReference>
<feature type="binding site" evidence="5">
    <location>
        <position position="712"/>
    </location>
    <ligand>
        <name>chloride</name>
        <dbReference type="ChEBI" id="CHEBI:17996"/>
        <label>1</label>
    </ligand>
</feature>
<evidence type="ECO:0000256" key="1">
    <source>
        <dbReference type="ARBA" id="ARBA00008139"/>
    </source>
</evidence>
<dbReference type="OMA" id="CHPPAAY"/>
<dbReference type="GO" id="GO:0004180">
    <property type="term" value="F:carboxypeptidase activity"/>
    <property type="evidence" value="ECO:0007669"/>
    <property type="project" value="UniProtKB-KW"/>
</dbReference>
<dbReference type="Gene3D" id="1.10.1370.30">
    <property type="match status" value="1"/>
</dbReference>